<feature type="domain" description="Peptidase M24" evidence="1">
    <location>
        <begin position="171"/>
        <end position="386"/>
    </location>
</feature>
<protein>
    <submittedName>
        <fullName evidence="3">Xaa-Pro aminopeptidase</fullName>
    </submittedName>
</protein>
<dbReference type="InterPro" id="IPR000994">
    <property type="entry name" value="Pept_M24"/>
</dbReference>
<dbReference type="Proteomes" id="UP000823736">
    <property type="component" value="Unassembled WGS sequence"/>
</dbReference>
<feature type="domain" description="Creatinase N-terminal" evidence="2">
    <location>
        <begin position="14"/>
        <end position="98"/>
    </location>
</feature>
<dbReference type="SUPFAM" id="SSF53092">
    <property type="entry name" value="Creatinase/prolidase N-terminal domain"/>
    <property type="match status" value="1"/>
</dbReference>
<evidence type="ECO:0000259" key="1">
    <source>
        <dbReference type="Pfam" id="PF00557"/>
    </source>
</evidence>
<dbReference type="PANTHER" id="PTHR46112:SF2">
    <property type="entry name" value="XAA-PRO AMINOPEPTIDASE P-RELATED"/>
    <property type="match status" value="1"/>
</dbReference>
<keyword evidence="3" id="KW-0645">Protease</keyword>
<sequence>MALTSVPTEEFEHRIKTVREKIADASVDALVLFSSTSIEWLSGFHHLQTERPVCLAVTDDHTAITVPRLELDRAVDDEFPLLETVYNYYDYPGGTHEGTTYYQHSSVTPEEKIAEMLSDLGVETAVADMNGAPGYWGYSGPALDEFADVDVAKTVEWITDLRKAKSDVEIELMEESAKWGNLAHKKLEEYAEPGKHELWVAKRASLDASMSMLDALGDRYDSHLRGGFPAHAGFLSGSNTWLPHGLTENRELEYGDIIITGASANIGGYTTELERTMFIGDAPDHHREYFDHMVEMQEIAIDAMGPGVKASTVDQAVHDYCKEQGLLDYTQHHTGHNVGLGVHEREFLDRGSEEVLRSGQFYTVEPALFIPDVAGYRHSDTILVTEDGTRSLTYYPKDLESNIINI</sequence>
<keyword evidence="3" id="KW-0378">Hydrolase</keyword>
<name>A0A8T4GVA3_9EURY</name>
<dbReference type="OrthoDB" id="1346at2157"/>
<organism evidence="3 4">
    <name type="scientific">Halolamina salifodinae</name>
    <dbReference type="NCBI Taxonomy" id="1202767"/>
    <lineage>
        <taxon>Archaea</taxon>
        <taxon>Methanobacteriati</taxon>
        <taxon>Methanobacteriota</taxon>
        <taxon>Stenosarchaea group</taxon>
        <taxon>Halobacteria</taxon>
        <taxon>Halobacteriales</taxon>
        <taxon>Haloferacaceae</taxon>
    </lineage>
</organism>
<dbReference type="Gene3D" id="3.40.350.10">
    <property type="entry name" value="Creatinase/prolidase N-terminal domain"/>
    <property type="match status" value="1"/>
</dbReference>
<evidence type="ECO:0000259" key="2">
    <source>
        <dbReference type="Pfam" id="PF01321"/>
    </source>
</evidence>
<gene>
    <name evidence="3" type="ORF">J2753_001323</name>
</gene>
<dbReference type="Gene3D" id="3.90.230.10">
    <property type="entry name" value="Creatinase/methionine aminopeptidase superfamily"/>
    <property type="match status" value="1"/>
</dbReference>
<evidence type="ECO:0000313" key="4">
    <source>
        <dbReference type="Proteomes" id="UP000823736"/>
    </source>
</evidence>
<dbReference type="RefSeq" id="WP_209491106.1">
    <property type="nucleotide sequence ID" value="NZ_JAGGLC010000002.1"/>
</dbReference>
<accession>A0A8T4GVA3</accession>
<dbReference type="EMBL" id="JAGGLC010000002">
    <property type="protein sequence ID" value="MBP1986829.1"/>
    <property type="molecule type" value="Genomic_DNA"/>
</dbReference>
<dbReference type="InterPro" id="IPR036005">
    <property type="entry name" value="Creatinase/aminopeptidase-like"/>
</dbReference>
<dbReference type="InterPro" id="IPR000587">
    <property type="entry name" value="Creatinase_N"/>
</dbReference>
<dbReference type="GO" id="GO:0004177">
    <property type="term" value="F:aminopeptidase activity"/>
    <property type="evidence" value="ECO:0007669"/>
    <property type="project" value="UniProtKB-KW"/>
</dbReference>
<reference evidence="3" key="1">
    <citation type="submission" date="2021-03" db="EMBL/GenBank/DDBJ databases">
        <title>Genomic Encyclopedia of Type Strains, Phase IV (KMG-IV): sequencing the most valuable type-strain genomes for metagenomic binning, comparative biology and taxonomic classification.</title>
        <authorList>
            <person name="Goeker M."/>
        </authorList>
    </citation>
    <scope>NUCLEOTIDE SEQUENCE</scope>
    <source>
        <strain evidence="3">DSM 26232</strain>
    </source>
</reference>
<dbReference type="SUPFAM" id="SSF55920">
    <property type="entry name" value="Creatinase/aminopeptidase"/>
    <property type="match status" value="1"/>
</dbReference>
<dbReference type="InterPro" id="IPR050659">
    <property type="entry name" value="Peptidase_M24B"/>
</dbReference>
<proteinExistence type="predicted"/>
<keyword evidence="4" id="KW-1185">Reference proteome</keyword>
<dbReference type="InterPro" id="IPR029149">
    <property type="entry name" value="Creatin/AminoP/Spt16_N"/>
</dbReference>
<dbReference type="Pfam" id="PF01321">
    <property type="entry name" value="Creatinase_N"/>
    <property type="match status" value="1"/>
</dbReference>
<dbReference type="PANTHER" id="PTHR46112">
    <property type="entry name" value="AMINOPEPTIDASE"/>
    <property type="match status" value="1"/>
</dbReference>
<dbReference type="AlphaFoldDB" id="A0A8T4GVA3"/>
<dbReference type="CDD" id="cd01066">
    <property type="entry name" value="APP_MetAP"/>
    <property type="match status" value="1"/>
</dbReference>
<comment type="caution">
    <text evidence="3">The sequence shown here is derived from an EMBL/GenBank/DDBJ whole genome shotgun (WGS) entry which is preliminary data.</text>
</comment>
<keyword evidence="3" id="KW-0031">Aminopeptidase</keyword>
<evidence type="ECO:0000313" key="3">
    <source>
        <dbReference type="EMBL" id="MBP1986829.1"/>
    </source>
</evidence>
<dbReference type="Pfam" id="PF00557">
    <property type="entry name" value="Peptidase_M24"/>
    <property type="match status" value="1"/>
</dbReference>